<dbReference type="AlphaFoldDB" id="A0ABD0YLE7"/>
<comment type="caution">
    <text evidence="4">The sequence shown here is derived from an EMBL/GenBank/DDBJ whole genome shotgun (WGS) entry which is preliminary data.</text>
</comment>
<sequence length="175" mass="19825">QVSVYENDKHLATYCLHEDFQDFVVIGNLVFNARNVDVSITEMMPGPRYGYMSRACMIGRFPVQHVADKVCFLSRCAKNIYVHYAGKEDRFRRIAEIKAHAMTITTMCSFPEKKNYLCSGGFDRILKIWDLATMKQITSIDLDVCINDITPGDSGTIYYASSNGYIGLLHSKGKI</sequence>
<protein>
    <submittedName>
        <fullName evidence="4">Uncharacterized protein</fullName>
    </submittedName>
</protein>
<evidence type="ECO:0000256" key="1">
    <source>
        <dbReference type="ARBA" id="ARBA00022574"/>
    </source>
</evidence>
<dbReference type="InterPro" id="IPR015943">
    <property type="entry name" value="WD40/YVTN_repeat-like_dom_sf"/>
</dbReference>
<dbReference type="PROSITE" id="PS00678">
    <property type="entry name" value="WD_REPEATS_1"/>
    <property type="match status" value="1"/>
</dbReference>
<dbReference type="InterPro" id="IPR019775">
    <property type="entry name" value="WD40_repeat_CS"/>
</dbReference>
<feature type="repeat" description="WD" evidence="3">
    <location>
        <begin position="97"/>
        <end position="139"/>
    </location>
</feature>
<name>A0ABD0YLE7_9HEMI</name>
<keyword evidence="2" id="KW-0677">Repeat</keyword>
<dbReference type="SUPFAM" id="SSF50978">
    <property type="entry name" value="WD40 repeat-like"/>
    <property type="match status" value="1"/>
</dbReference>
<reference evidence="4 5" key="1">
    <citation type="submission" date="2024-07" db="EMBL/GenBank/DDBJ databases">
        <title>Chromosome-level genome assembly of the water stick insect Ranatra chinensis (Heteroptera: Nepidae).</title>
        <authorList>
            <person name="Liu X."/>
        </authorList>
    </citation>
    <scope>NUCLEOTIDE SEQUENCE [LARGE SCALE GENOMIC DNA]</scope>
    <source>
        <strain evidence="4">Cailab_2021Rc</strain>
        <tissue evidence="4">Muscle</tissue>
    </source>
</reference>
<dbReference type="Proteomes" id="UP001558652">
    <property type="component" value="Unassembled WGS sequence"/>
</dbReference>
<dbReference type="SMART" id="SM00320">
    <property type="entry name" value="WD40"/>
    <property type="match status" value="1"/>
</dbReference>
<dbReference type="InterPro" id="IPR036322">
    <property type="entry name" value="WD40_repeat_dom_sf"/>
</dbReference>
<feature type="non-terminal residue" evidence="4">
    <location>
        <position position="1"/>
    </location>
</feature>
<dbReference type="EMBL" id="JBFDAA010000012">
    <property type="protein sequence ID" value="KAL1123262.1"/>
    <property type="molecule type" value="Genomic_DNA"/>
</dbReference>
<accession>A0ABD0YLE7</accession>
<keyword evidence="1 3" id="KW-0853">WD repeat</keyword>
<keyword evidence="5" id="KW-1185">Reference proteome</keyword>
<evidence type="ECO:0000313" key="4">
    <source>
        <dbReference type="EMBL" id="KAL1123262.1"/>
    </source>
</evidence>
<dbReference type="Gene3D" id="2.130.10.10">
    <property type="entry name" value="YVTN repeat-like/Quinoprotein amine dehydrogenase"/>
    <property type="match status" value="1"/>
</dbReference>
<dbReference type="InterPro" id="IPR001680">
    <property type="entry name" value="WD40_rpt"/>
</dbReference>
<organism evidence="4 5">
    <name type="scientific">Ranatra chinensis</name>
    <dbReference type="NCBI Taxonomy" id="642074"/>
    <lineage>
        <taxon>Eukaryota</taxon>
        <taxon>Metazoa</taxon>
        <taxon>Ecdysozoa</taxon>
        <taxon>Arthropoda</taxon>
        <taxon>Hexapoda</taxon>
        <taxon>Insecta</taxon>
        <taxon>Pterygota</taxon>
        <taxon>Neoptera</taxon>
        <taxon>Paraneoptera</taxon>
        <taxon>Hemiptera</taxon>
        <taxon>Heteroptera</taxon>
        <taxon>Panheteroptera</taxon>
        <taxon>Nepomorpha</taxon>
        <taxon>Nepidae</taxon>
        <taxon>Ranatrinae</taxon>
        <taxon>Ranatra</taxon>
    </lineage>
</organism>
<dbReference type="PROSITE" id="PS50082">
    <property type="entry name" value="WD_REPEATS_2"/>
    <property type="match status" value="1"/>
</dbReference>
<gene>
    <name evidence="4" type="ORF">AAG570_002348</name>
</gene>
<evidence type="ECO:0000256" key="3">
    <source>
        <dbReference type="PROSITE-ProRule" id="PRU00221"/>
    </source>
</evidence>
<evidence type="ECO:0000313" key="5">
    <source>
        <dbReference type="Proteomes" id="UP001558652"/>
    </source>
</evidence>
<evidence type="ECO:0000256" key="2">
    <source>
        <dbReference type="ARBA" id="ARBA00022737"/>
    </source>
</evidence>
<proteinExistence type="predicted"/>